<dbReference type="Pfam" id="PF13560">
    <property type="entry name" value="HTH_31"/>
    <property type="match status" value="1"/>
</dbReference>
<dbReference type="Proteomes" id="UP000604117">
    <property type="component" value="Unassembled WGS sequence"/>
</dbReference>
<gene>
    <name evidence="2" type="ORF">Asi02nite_32180</name>
</gene>
<dbReference type="EMBL" id="BONE01000023">
    <property type="protein sequence ID" value="GIF73700.1"/>
    <property type="molecule type" value="Genomic_DNA"/>
</dbReference>
<protein>
    <recommendedName>
        <fullName evidence="1">HTH cro/C1-type domain-containing protein</fullName>
    </recommendedName>
</protein>
<name>A0ABQ4CQZ9_9ACTN</name>
<feature type="domain" description="HTH cro/C1-type" evidence="1">
    <location>
        <begin position="39"/>
        <end position="73"/>
    </location>
</feature>
<dbReference type="RefSeq" id="WP_203713730.1">
    <property type="nucleotide sequence ID" value="NZ_BONE01000023.1"/>
</dbReference>
<dbReference type="PROSITE" id="PS50943">
    <property type="entry name" value="HTH_CROC1"/>
    <property type="match status" value="1"/>
</dbReference>
<proteinExistence type="predicted"/>
<evidence type="ECO:0000259" key="1">
    <source>
        <dbReference type="PROSITE" id="PS50943"/>
    </source>
</evidence>
<accession>A0ABQ4CQZ9</accession>
<keyword evidence="3" id="KW-1185">Reference proteome</keyword>
<dbReference type="CDD" id="cd00093">
    <property type="entry name" value="HTH_XRE"/>
    <property type="match status" value="1"/>
</dbReference>
<dbReference type="Gene3D" id="1.10.260.40">
    <property type="entry name" value="lambda repressor-like DNA-binding domains"/>
    <property type="match status" value="1"/>
</dbReference>
<dbReference type="InterPro" id="IPR001387">
    <property type="entry name" value="Cro/C1-type_HTH"/>
</dbReference>
<evidence type="ECO:0000313" key="3">
    <source>
        <dbReference type="Proteomes" id="UP000604117"/>
    </source>
</evidence>
<comment type="caution">
    <text evidence="2">The sequence shown here is derived from an EMBL/GenBank/DDBJ whole genome shotgun (WGS) entry which is preliminary data.</text>
</comment>
<dbReference type="SUPFAM" id="SSF47413">
    <property type="entry name" value="lambda repressor-like DNA-binding domains"/>
    <property type="match status" value="1"/>
</dbReference>
<evidence type="ECO:0000313" key="2">
    <source>
        <dbReference type="EMBL" id="GIF73700.1"/>
    </source>
</evidence>
<dbReference type="InterPro" id="IPR010982">
    <property type="entry name" value="Lambda_DNA-bd_dom_sf"/>
</dbReference>
<organism evidence="2 3">
    <name type="scientific">Asanoa siamensis</name>
    <dbReference type="NCBI Taxonomy" id="926357"/>
    <lineage>
        <taxon>Bacteria</taxon>
        <taxon>Bacillati</taxon>
        <taxon>Actinomycetota</taxon>
        <taxon>Actinomycetes</taxon>
        <taxon>Micromonosporales</taxon>
        <taxon>Micromonosporaceae</taxon>
        <taxon>Asanoa</taxon>
    </lineage>
</organism>
<reference evidence="2 3" key="1">
    <citation type="submission" date="2021-01" db="EMBL/GenBank/DDBJ databases">
        <title>Whole genome shotgun sequence of Asanoa siamensis NBRC 107932.</title>
        <authorList>
            <person name="Komaki H."/>
            <person name="Tamura T."/>
        </authorList>
    </citation>
    <scope>NUCLEOTIDE SEQUENCE [LARGE SCALE GENOMIC DNA]</scope>
    <source>
        <strain evidence="2 3">NBRC 107932</strain>
    </source>
</reference>
<sequence>MAESVDKDLNELLTLLRATYRRAQEPSLREISRLCQRRISPSTISRIFNASKPPKWRNLETLLDALGVDPDDLEQIWYPLWAKAQNKVNPIEPGDRPVGRLHPRQADKICEECGALIGDAGKHRAYHASNRPTGHVERGLRAIVQPGRRTQPRVPARTR</sequence>
<dbReference type="SMART" id="SM00530">
    <property type="entry name" value="HTH_XRE"/>
    <property type="match status" value="1"/>
</dbReference>